<name>A0ABW9T5J1_9BACL</name>
<keyword evidence="2" id="KW-1185">Reference proteome</keyword>
<organism evidence="1 2">
    <name type="scientific">Paenibacillus campinasensis</name>
    <dbReference type="NCBI Taxonomy" id="66347"/>
    <lineage>
        <taxon>Bacteria</taxon>
        <taxon>Bacillati</taxon>
        <taxon>Bacillota</taxon>
        <taxon>Bacilli</taxon>
        <taxon>Bacillales</taxon>
        <taxon>Paenibacillaceae</taxon>
        <taxon>Paenibacillus</taxon>
    </lineage>
</organism>
<dbReference type="RefSeq" id="WP_155618421.1">
    <property type="nucleotide sequence ID" value="NZ_WOAA01000013.1"/>
</dbReference>
<sequence length="196" mass="21350">MLKKIVRLVLTPLLVLGLAISGLGMTFAAPEEGLSDIQIREKLDEINARYEVGEEFSEEDARFVKEHIGSPSENSAQPMSEGGHETFSGSLGGVGGFGYIKYTKASLKTSFEGFINVQTSDLSKRQSLGVEARITAYGIIGSGGFGKVFDKTYPKHENDSNYVSLSFSDNFDGLGSILDFNYRGFVNGNSFNLYVE</sequence>
<reference evidence="1 2" key="1">
    <citation type="submission" date="2019-11" db="EMBL/GenBank/DDBJ databases">
        <title>Draft genome sequences of five Paenibacillus species of dairy origin.</title>
        <authorList>
            <person name="Olajide A.M."/>
            <person name="Chen S."/>
            <person name="Lapointe G."/>
        </authorList>
    </citation>
    <scope>NUCLEOTIDE SEQUENCE [LARGE SCALE GENOMIC DNA]</scope>
    <source>
        <strain evidence="1 2">3CS1</strain>
    </source>
</reference>
<gene>
    <name evidence="1" type="ORF">GNP94_15545</name>
</gene>
<protein>
    <recommendedName>
        <fullName evidence="3">DUF4309 domain-containing protein</fullName>
    </recommendedName>
</protein>
<dbReference type="Proteomes" id="UP000435177">
    <property type="component" value="Unassembled WGS sequence"/>
</dbReference>
<proteinExistence type="predicted"/>
<evidence type="ECO:0000313" key="1">
    <source>
        <dbReference type="EMBL" id="MUG67400.1"/>
    </source>
</evidence>
<dbReference type="EMBL" id="WOAA01000013">
    <property type="protein sequence ID" value="MUG67400.1"/>
    <property type="molecule type" value="Genomic_DNA"/>
</dbReference>
<evidence type="ECO:0008006" key="3">
    <source>
        <dbReference type="Google" id="ProtNLM"/>
    </source>
</evidence>
<comment type="caution">
    <text evidence="1">The sequence shown here is derived from an EMBL/GenBank/DDBJ whole genome shotgun (WGS) entry which is preliminary data.</text>
</comment>
<accession>A0ABW9T5J1</accession>
<evidence type="ECO:0000313" key="2">
    <source>
        <dbReference type="Proteomes" id="UP000435177"/>
    </source>
</evidence>